<dbReference type="EMBL" id="OJIN01000046">
    <property type="protein sequence ID" value="SPD72537.1"/>
    <property type="molecule type" value="Genomic_DNA"/>
</dbReference>
<gene>
    <name evidence="1" type="ORF">PITCH_A140017</name>
</gene>
<protein>
    <submittedName>
        <fullName evidence="1">Uncharacterized protein</fullName>
    </submittedName>
</protein>
<evidence type="ECO:0000313" key="1">
    <source>
        <dbReference type="EMBL" id="SPD72537.1"/>
    </source>
</evidence>
<name>A0A445MST7_9BACT</name>
<reference evidence="1" key="1">
    <citation type="submission" date="2018-01" db="EMBL/GenBank/DDBJ databases">
        <authorList>
            <person name="Regsiter A."/>
            <person name="William W."/>
        </authorList>
    </citation>
    <scope>NUCLEOTIDE SEQUENCE</scope>
    <source>
        <strain evidence="1">TRIP AH-1</strain>
    </source>
</reference>
<dbReference type="AlphaFoldDB" id="A0A445MST7"/>
<organism evidence="1">
    <name type="scientific">uncultured Desulfobacterium sp</name>
    <dbReference type="NCBI Taxonomy" id="201089"/>
    <lineage>
        <taxon>Bacteria</taxon>
        <taxon>Pseudomonadati</taxon>
        <taxon>Thermodesulfobacteriota</taxon>
        <taxon>Desulfobacteria</taxon>
        <taxon>Desulfobacterales</taxon>
        <taxon>Desulfobacteriaceae</taxon>
        <taxon>Desulfobacterium</taxon>
        <taxon>environmental samples</taxon>
    </lineage>
</organism>
<proteinExistence type="predicted"/>
<sequence>MLRVSRSDSTKDKKIFYFNKIRIRRFEMFRQKTGLIMAILLLVGLFITGVADAAPDMSQWVGKWFSYKVTMKGIAVALDGSSVQKGGEKESGYLKITEWNQPGEYFQIDTYFLDDGQWQMDSLTFQFMAGNDLTFLFVSNDADEVVIAALVKGKLKDGVLRSATIKSCGGIIVESEDDEVHAGNVSLSAKMIPETKVPDAIK</sequence>
<accession>A0A445MST7</accession>